<protein>
    <submittedName>
        <fullName evidence="1">Uncharacterized protein</fullName>
    </submittedName>
</protein>
<gene>
    <name evidence="1" type="ORF">CSUB01_02656</name>
</gene>
<dbReference type="HOGENOM" id="CLU_1916958_0_0_1"/>
<accession>A0A066Y0N8</accession>
<sequence>MAVWKKERRDDDLVEDVAKTRGQETGNGVLYHVLEHLGSLVAVYYDLTFGTRDLPGLPRDSRTVDPRKRARHLSAHGSLGTGFSCLSLIRTSTSSRQDHKQHSRSDCGDLGAQRKLWLSPYASAVAEGAQEG</sequence>
<evidence type="ECO:0000313" key="2">
    <source>
        <dbReference type="Proteomes" id="UP000027238"/>
    </source>
</evidence>
<name>A0A066Y0N8_COLSU</name>
<evidence type="ECO:0000313" key="1">
    <source>
        <dbReference type="EMBL" id="KDN71760.1"/>
    </source>
</evidence>
<keyword evidence="2" id="KW-1185">Reference proteome</keyword>
<proteinExistence type="predicted"/>
<organism evidence="1 2">
    <name type="scientific">Colletotrichum sublineola</name>
    <name type="common">Sorghum anthracnose fungus</name>
    <dbReference type="NCBI Taxonomy" id="1173701"/>
    <lineage>
        <taxon>Eukaryota</taxon>
        <taxon>Fungi</taxon>
        <taxon>Dikarya</taxon>
        <taxon>Ascomycota</taxon>
        <taxon>Pezizomycotina</taxon>
        <taxon>Sordariomycetes</taxon>
        <taxon>Hypocreomycetidae</taxon>
        <taxon>Glomerellales</taxon>
        <taxon>Glomerellaceae</taxon>
        <taxon>Colletotrichum</taxon>
        <taxon>Colletotrichum graminicola species complex</taxon>
    </lineage>
</organism>
<dbReference type="AlphaFoldDB" id="A0A066Y0N8"/>
<reference evidence="2" key="1">
    <citation type="journal article" date="2014" name="Genome Announc.">
        <title>Draft genome sequence of Colletotrichum sublineola, a destructive pathogen of cultivated sorghum.</title>
        <authorList>
            <person name="Baroncelli R."/>
            <person name="Sanz-Martin J.M."/>
            <person name="Rech G.E."/>
            <person name="Sukno S.A."/>
            <person name="Thon M.R."/>
        </authorList>
    </citation>
    <scope>NUCLEOTIDE SEQUENCE [LARGE SCALE GENOMIC DNA]</scope>
    <source>
        <strain evidence="2">TX430BB</strain>
    </source>
</reference>
<comment type="caution">
    <text evidence="1">The sequence shown here is derived from an EMBL/GenBank/DDBJ whole genome shotgun (WGS) entry which is preliminary data.</text>
</comment>
<dbReference type="Proteomes" id="UP000027238">
    <property type="component" value="Unassembled WGS sequence"/>
</dbReference>
<dbReference type="EMBL" id="JMSE01000128">
    <property type="protein sequence ID" value="KDN71760.1"/>
    <property type="molecule type" value="Genomic_DNA"/>
</dbReference>